<evidence type="ECO:0000256" key="2">
    <source>
        <dbReference type="ARBA" id="ARBA00007118"/>
    </source>
</evidence>
<gene>
    <name evidence="7" type="ORF">SAMN06295955_110150</name>
</gene>
<dbReference type="GO" id="GO:0016491">
    <property type="term" value="F:oxidoreductase activity"/>
    <property type="evidence" value="ECO:0007669"/>
    <property type="project" value="UniProtKB-KW"/>
</dbReference>
<name>A0A239JLU3_9SPHN</name>
<sequence>MPATDTLARSVTYALHARRSVRAFTGRAVDPALLKEVFAAAQRAPSGGNLQPWQAVVLTGAPWQAVKDAVAARIAMGRAGYQPEYDIYPKALTDPWEARRFGVGEALYASLGIAREDKRGRLAQFMHNYTGFGAPVMLFLHCSRIMGPPQWADMGMWLQSVMLLLVEKGLASCPQECWAMYGETVRAALAIGDDQILFTGLAIGYADEEAAVNRWPVPRAGVDEAIDWRGFGE</sequence>
<dbReference type="CDD" id="cd02136">
    <property type="entry name" value="PnbA_NfnB-like"/>
    <property type="match status" value="1"/>
</dbReference>
<evidence type="ECO:0000259" key="6">
    <source>
        <dbReference type="Pfam" id="PF00881"/>
    </source>
</evidence>
<evidence type="ECO:0000256" key="4">
    <source>
        <dbReference type="ARBA" id="ARBA00022643"/>
    </source>
</evidence>
<accession>A0A239JLU3</accession>
<feature type="domain" description="Nitroreductase" evidence="6">
    <location>
        <begin position="17"/>
        <end position="205"/>
    </location>
</feature>
<dbReference type="InterPro" id="IPR000415">
    <property type="entry name" value="Nitroreductase-like"/>
</dbReference>
<protein>
    <submittedName>
        <fullName evidence="7">Nitroreductase</fullName>
    </submittedName>
</protein>
<dbReference type="SUPFAM" id="SSF55469">
    <property type="entry name" value="FMN-dependent nitroreductase-like"/>
    <property type="match status" value="1"/>
</dbReference>
<dbReference type="PANTHER" id="PTHR43673:SF2">
    <property type="entry name" value="NITROREDUCTASE"/>
    <property type="match status" value="1"/>
</dbReference>
<dbReference type="OrthoDB" id="9802510at2"/>
<comment type="similarity">
    <text evidence="2">Belongs to the nitroreductase family.</text>
</comment>
<organism evidence="7 8">
    <name type="scientific">Sphingopyxis indica</name>
    <dbReference type="NCBI Taxonomy" id="436663"/>
    <lineage>
        <taxon>Bacteria</taxon>
        <taxon>Pseudomonadati</taxon>
        <taxon>Pseudomonadota</taxon>
        <taxon>Alphaproteobacteria</taxon>
        <taxon>Sphingomonadales</taxon>
        <taxon>Sphingomonadaceae</taxon>
        <taxon>Sphingopyxis</taxon>
    </lineage>
</organism>
<evidence type="ECO:0000256" key="1">
    <source>
        <dbReference type="ARBA" id="ARBA00001917"/>
    </source>
</evidence>
<comment type="cofactor">
    <cofactor evidence="1">
        <name>FMN</name>
        <dbReference type="ChEBI" id="CHEBI:58210"/>
    </cofactor>
</comment>
<keyword evidence="5" id="KW-0560">Oxidoreductase</keyword>
<dbReference type="Pfam" id="PF00881">
    <property type="entry name" value="Nitroreductase"/>
    <property type="match status" value="1"/>
</dbReference>
<dbReference type="EMBL" id="FZPA01000010">
    <property type="protein sequence ID" value="SNT06805.1"/>
    <property type="molecule type" value="Genomic_DNA"/>
</dbReference>
<evidence type="ECO:0000313" key="7">
    <source>
        <dbReference type="EMBL" id="SNT06805.1"/>
    </source>
</evidence>
<proteinExistence type="inferred from homology"/>
<dbReference type="RefSeq" id="WP_089216642.1">
    <property type="nucleotide sequence ID" value="NZ_FZPA01000010.1"/>
</dbReference>
<dbReference type="InterPro" id="IPR029479">
    <property type="entry name" value="Nitroreductase"/>
</dbReference>
<keyword evidence="4" id="KW-0288">FMN</keyword>
<dbReference type="PANTHER" id="PTHR43673">
    <property type="entry name" value="NAD(P)H NITROREDUCTASE YDGI-RELATED"/>
    <property type="match status" value="1"/>
</dbReference>
<dbReference type="AlphaFoldDB" id="A0A239JLU3"/>
<keyword evidence="3" id="KW-0285">Flavoprotein</keyword>
<evidence type="ECO:0000313" key="8">
    <source>
        <dbReference type="Proteomes" id="UP000198339"/>
    </source>
</evidence>
<keyword evidence="8" id="KW-1185">Reference proteome</keyword>
<dbReference type="Proteomes" id="UP000198339">
    <property type="component" value="Unassembled WGS sequence"/>
</dbReference>
<evidence type="ECO:0000256" key="5">
    <source>
        <dbReference type="ARBA" id="ARBA00023002"/>
    </source>
</evidence>
<evidence type="ECO:0000256" key="3">
    <source>
        <dbReference type="ARBA" id="ARBA00022630"/>
    </source>
</evidence>
<dbReference type="Gene3D" id="3.40.109.10">
    <property type="entry name" value="NADH Oxidase"/>
    <property type="match status" value="1"/>
</dbReference>
<reference evidence="7 8" key="1">
    <citation type="submission" date="2017-06" db="EMBL/GenBank/DDBJ databases">
        <authorList>
            <person name="Kim H.J."/>
            <person name="Triplett B.A."/>
        </authorList>
    </citation>
    <scope>NUCLEOTIDE SEQUENCE [LARGE SCALE GENOMIC DNA]</scope>
    <source>
        <strain evidence="7 8">DS15</strain>
    </source>
</reference>